<evidence type="ECO:0000259" key="3">
    <source>
        <dbReference type="PROSITE" id="PS51767"/>
    </source>
</evidence>
<dbReference type="Pfam" id="PF14543">
    <property type="entry name" value="TAXi_N"/>
    <property type="match status" value="1"/>
</dbReference>
<dbReference type="InterPro" id="IPR021109">
    <property type="entry name" value="Peptidase_aspartic_dom_sf"/>
</dbReference>
<dbReference type="EMBL" id="BQKI01000003">
    <property type="protein sequence ID" value="GJM90287.1"/>
    <property type="molecule type" value="Genomic_DNA"/>
</dbReference>
<sequence>MAARSASIASFVLLLLLLLVAVPSSSNHVKLDLHGNIYPDGEFYTTVKIGEQAKEYNLHVDTGSVLTWVQCSVPPGYCKGPCKKWQQPYDYYELIPAKVVKASLHRSLREVEDPAMELCWRGAGMFGSVYEVKPLFKTLALVFKKANKIISTLEIPPENYLIISGNGNVCFAIHPNPVVGGMNVIGAVTMQDRIIIYDNEAKQIGWVHGPCGTESEPEITSRL</sequence>
<accession>A0AAV5BWC5</accession>
<evidence type="ECO:0000256" key="2">
    <source>
        <dbReference type="SAM" id="SignalP"/>
    </source>
</evidence>
<dbReference type="PANTHER" id="PTHR13683">
    <property type="entry name" value="ASPARTYL PROTEASES"/>
    <property type="match status" value="1"/>
</dbReference>
<feature type="chain" id="PRO_5043450418" description="Peptidase A1 domain-containing protein" evidence="2">
    <location>
        <begin position="27"/>
        <end position="223"/>
    </location>
</feature>
<dbReference type="PROSITE" id="PS51767">
    <property type="entry name" value="PEPTIDASE_A1"/>
    <property type="match status" value="1"/>
</dbReference>
<dbReference type="PANTHER" id="PTHR13683:SF607">
    <property type="entry name" value="PEPTIDASE A1 DOMAIN-CONTAINING PROTEIN"/>
    <property type="match status" value="1"/>
</dbReference>
<comment type="caution">
    <text evidence="4">The sequence shown here is derived from an EMBL/GenBank/DDBJ whole genome shotgun (WGS) entry which is preliminary data.</text>
</comment>
<dbReference type="InterPro" id="IPR032799">
    <property type="entry name" value="TAXi_C"/>
</dbReference>
<dbReference type="InterPro" id="IPR032861">
    <property type="entry name" value="TAXi_N"/>
</dbReference>
<dbReference type="AlphaFoldDB" id="A0AAV5BWC5"/>
<dbReference type="Proteomes" id="UP001054889">
    <property type="component" value="Unassembled WGS sequence"/>
</dbReference>
<organism evidence="4 5">
    <name type="scientific">Eleusine coracana subsp. coracana</name>
    <dbReference type="NCBI Taxonomy" id="191504"/>
    <lineage>
        <taxon>Eukaryota</taxon>
        <taxon>Viridiplantae</taxon>
        <taxon>Streptophyta</taxon>
        <taxon>Embryophyta</taxon>
        <taxon>Tracheophyta</taxon>
        <taxon>Spermatophyta</taxon>
        <taxon>Magnoliopsida</taxon>
        <taxon>Liliopsida</taxon>
        <taxon>Poales</taxon>
        <taxon>Poaceae</taxon>
        <taxon>PACMAD clade</taxon>
        <taxon>Chloridoideae</taxon>
        <taxon>Cynodonteae</taxon>
        <taxon>Eleusininae</taxon>
        <taxon>Eleusine</taxon>
    </lineage>
</organism>
<dbReference type="InterPro" id="IPR001461">
    <property type="entry name" value="Aspartic_peptidase_A1"/>
</dbReference>
<name>A0AAV5BWC5_ELECO</name>
<dbReference type="GO" id="GO:0004190">
    <property type="term" value="F:aspartic-type endopeptidase activity"/>
    <property type="evidence" value="ECO:0007669"/>
    <property type="project" value="InterPro"/>
</dbReference>
<proteinExistence type="inferred from homology"/>
<dbReference type="SUPFAM" id="SSF50630">
    <property type="entry name" value="Acid proteases"/>
    <property type="match status" value="2"/>
</dbReference>
<comment type="similarity">
    <text evidence="1">Belongs to the peptidase A1 family.</text>
</comment>
<gene>
    <name evidence="4" type="primary">ga06553</name>
    <name evidence="4" type="ORF">PR202_ga06553</name>
</gene>
<feature type="domain" description="Peptidase A1" evidence="3">
    <location>
        <begin position="43"/>
        <end position="223"/>
    </location>
</feature>
<keyword evidence="5" id="KW-1185">Reference proteome</keyword>
<keyword evidence="2" id="KW-0732">Signal</keyword>
<protein>
    <recommendedName>
        <fullName evidence="3">Peptidase A1 domain-containing protein</fullName>
    </recommendedName>
</protein>
<evidence type="ECO:0000256" key="1">
    <source>
        <dbReference type="ARBA" id="ARBA00007447"/>
    </source>
</evidence>
<evidence type="ECO:0000313" key="5">
    <source>
        <dbReference type="Proteomes" id="UP001054889"/>
    </source>
</evidence>
<feature type="signal peptide" evidence="2">
    <location>
        <begin position="1"/>
        <end position="26"/>
    </location>
</feature>
<dbReference type="InterPro" id="IPR033121">
    <property type="entry name" value="PEPTIDASE_A1"/>
</dbReference>
<dbReference type="Gene3D" id="2.40.70.10">
    <property type="entry name" value="Acid Proteases"/>
    <property type="match status" value="2"/>
</dbReference>
<dbReference type="Pfam" id="PF14541">
    <property type="entry name" value="TAXi_C"/>
    <property type="match status" value="1"/>
</dbReference>
<dbReference type="GO" id="GO:0006508">
    <property type="term" value="P:proteolysis"/>
    <property type="evidence" value="ECO:0007669"/>
    <property type="project" value="InterPro"/>
</dbReference>
<evidence type="ECO:0000313" key="4">
    <source>
        <dbReference type="EMBL" id="GJM90287.1"/>
    </source>
</evidence>
<reference evidence="4" key="1">
    <citation type="journal article" date="2018" name="DNA Res.">
        <title>Multiple hybrid de novo genome assembly of finger millet, an orphan allotetraploid crop.</title>
        <authorList>
            <person name="Hatakeyama M."/>
            <person name="Aluri S."/>
            <person name="Balachadran M.T."/>
            <person name="Sivarajan S.R."/>
            <person name="Patrignani A."/>
            <person name="Gruter S."/>
            <person name="Poveda L."/>
            <person name="Shimizu-Inatsugi R."/>
            <person name="Baeten J."/>
            <person name="Francoijs K.J."/>
            <person name="Nataraja K.N."/>
            <person name="Reddy Y.A.N."/>
            <person name="Phadnis S."/>
            <person name="Ravikumar R.L."/>
            <person name="Schlapbach R."/>
            <person name="Sreeman S.M."/>
            <person name="Shimizu K.K."/>
        </authorList>
    </citation>
    <scope>NUCLEOTIDE SEQUENCE</scope>
</reference>
<reference evidence="4" key="2">
    <citation type="submission" date="2021-12" db="EMBL/GenBank/DDBJ databases">
        <title>Resequencing data analysis of finger millet.</title>
        <authorList>
            <person name="Hatakeyama M."/>
            <person name="Aluri S."/>
            <person name="Balachadran M.T."/>
            <person name="Sivarajan S.R."/>
            <person name="Poveda L."/>
            <person name="Shimizu-Inatsugi R."/>
            <person name="Schlapbach R."/>
            <person name="Sreeman S.M."/>
            <person name="Shimizu K.K."/>
        </authorList>
    </citation>
    <scope>NUCLEOTIDE SEQUENCE</scope>
</reference>